<dbReference type="InterPro" id="IPR011527">
    <property type="entry name" value="ABC1_TM_dom"/>
</dbReference>
<evidence type="ECO:0000256" key="7">
    <source>
        <dbReference type="SAM" id="MobiDB-lite"/>
    </source>
</evidence>
<evidence type="ECO:0000256" key="3">
    <source>
        <dbReference type="ARBA" id="ARBA00022741"/>
    </source>
</evidence>
<accession>A0ABP0K2Q9</accession>
<feature type="domain" description="ABC transmembrane type-1" evidence="9">
    <location>
        <begin position="351"/>
        <end position="537"/>
    </location>
</feature>
<protein>
    <recommendedName>
        <fullName evidence="9">ABC transmembrane type-1 domain-containing protein</fullName>
    </recommendedName>
</protein>
<evidence type="ECO:0000313" key="10">
    <source>
        <dbReference type="EMBL" id="CAK9021057.1"/>
    </source>
</evidence>
<comment type="caution">
    <text evidence="10">The sequence shown here is derived from an EMBL/GenBank/DDBJ whole genome shotgun (WGS) entry which is preliminary data.</text>
</comment>
<evidence type="ECO:0000256" key="8">
    <source>
        <dbReference type="SAM" id="Phobius"/>
    </source>
</evidence>
<name>A0ABP0K2Q9_9DINO</name>
<dbReference type="SUPFAM" id="SSF90123">
    <property type="entry name" value="ABC transporter transmembrane region"/>
    <property type="match status" value="1"/>
</dbReference>
<keyword evidence="2 8" id="KW-0812">Transmembrane</keyword>
<keyword evidence="4" id="KW-0067">ATP-binding</keyword>
<dbReference type="Gene3D" id="1.20.1560.10">
    <property type="entry name" value="ABC transporter type 1, transmembrane domain"/>
    <property type="match status" value="1"/>
</dbReference>
<keyword evidence="11" id="KW-1185">Reference proteome</keyword>
<evidence type="ECO:0000256" key="5">
    <source>
        <dbReference type="ARBA" id="ARBA00022989"/>
    </source>
</evidence>
<feature type="transmembrane region" description="Helical" evidence="8">
    <location>
        <begin position="195"/>
        <end position="215"/>
    </location>
</feature>
<keyword evidence="6 8" id="KW-0472">Membrane</keyword>
<feature type="transmembrane region" description="Helical" evidence="8">
    <location>
        <begin position="253"/>
        <end position="276"/>
    </location>
</feature>
<feature type="transmembrane region" description="Helical" evidence="8">
    <location>
        <begin position="90"/>
        <end position="109"/>
    </location>
</feature>
<evidence type="ECO:0000313" key="11">
    <source>
        <dbReference type="Proteomes" id="UP001642484"/>
    </source>
</evidence>
<keyword evidence="5 8" id="KW-1133">Transmembrane helix</keyword>
<evidence type="ECO:0000256" key="1">
    <source>
        <dbReference type="ARBA" id="ARBA00022448"/>
    </source>
</evidence>
<dbReference type="Proteomes" id="UP001642484">
    <property type="component" value="Unassembled WGS sequence"/>
</dbReference>
<evidence type="ECO:0000256" key="4">
    <source>
        <dbReference type="ARBA" id="ARBA00022840"/>
    </source>
</evidence>
<sequence length="622" mass="67213">MELNQVVRLTGRTGPLDGALALLVARREGAWVVRPMGSRSVVPVKKEQLRVARSLSHAALLGLVLATVISVLLVAVALQAGPNSKLRAAVPIASLAWYLATLSSCYWLHAPLLADGVLVPAISEMGISASGRFMYQVGFGFCGFLLAITLLQVHLLFNKYHPGLGCTGLYSGLLASAGISLQGVCTLRLQFGLETLAHFLGAMITMVGAVSHATACNEWFDALPTNSPLLRTGWHGLGLWIRRNLFQQANSHGMMMMFGVPLLLQIGKILGFFAELNVVENCMGILSRTQCRLGDWLVFCVPGRQWLLVASIASFFCKFEAERLLMARQSIADRLMTKLVLEFEVNRPIDSGQLCNMLSSDCARISTACGCLNMLWSAPLQLSIALIMLWRQLGLSVLAGIFCMFTMLAAQVTISKWVARQRAQVARCADLRLRRTAAAVQARAALKLQQWEGFCFDEIGVFRQKELMALRWEAVLKASSSTLATIAPTMVSLTTFTVFALSGGLLRASSVFSALALFNAMRAPLSALPELFSSLAHAQVAITRFEQIIMPADESTPRAPVAGEATSSPWTVGATLQADAQAVSSLSQANGTTASACGRSQSADEEAASSPNCWRSRRLAQR</sequence>
<evidence type="ECO:0000256" key="2">
    <source>
        <dbReference type="ARBA" id="ARBA00022692"/>
    </source>
</evidence>
<dbReference type="InterPro" id="IPR036640">
    <property type="entry name" value="ABC1_TM_sf"/>
</dbReference>
<feature type="region of interest" description="Disordered" evidence="7">
    <location>
        <begin position="592"/>
        <end position="622"/>
    </location>
</feature>
<proteinExistence type="predicted"/>
<dbReference type="Pfam" id="PF00664">
    <property type="entry name" value="ABC_membrane"/>
    <property type="match status" value="1"/>
</dbReference>
<feature type="transmembrane region" description="Helical" evidence="8">
    <location>
        <begin position="395"/>
        <end position="414"/>
    </location>
</feature>
<keyword evidence="3" id="KW-0547">Nucleotide-binding</keyword>
<reference evidence="10 11" key="1">
    <citation type="submission" date="2024-02" db="EMBL/GenBank/DDBJ databases">
        <authorList>
            <person name="Chen Y."/>
            <person name="Shah S."/>
            <person name="Dougan E. K."/>
            <person name="Thang M."/>
            <person name="Chan C."/>
        </authorList>
    </citation>
    <scope>NUCLEOTIDE SEQUENCE [LARGE SCALE GENOMIC DNA]</scope>
</reference>
<feature type="transmembrane region" description="Helical" evidence="8">
    <location>
        <begin position="58"/>
        <end position="78"/>
    </location>
</feature>
<evidence type="ECO:0000256" key="6">
    <source>
        <dbReference type="ARBA" id="ARBA00023136"/>
    </source>
</evidence>
<evidence type="ECO:0000259" key="9">
    <source>
        <dbReference type="PROSITE" id="PS50929"/>
    </source>
</evidence>
<gene>
    <name evidence="10" type="ORF">CCMP2556_LOCUS14307</name>
</gene>
<dbReference type="EMBL" id="CAXAMN010007291">
    <property type="protein sequence ID" value="CAK9021057.1"/>
    <property type="molecule type" value="Genomic_DNA"/>
</dbReference>
<dbReference type="PROSITE" id="PS50929">
    <property type="entry name" value="ABC_TM1F"/>
    <property type="match status" value="1"/>
</dbReference>
<dbReference type="PANTHER" id="PTHR24223">
    <property type="entry name" value="ATP-BINDING CASSETTE SUB-FAMILY C"/>
    <property type="match status" value="1"/>
</dbReference>
<dbReference type="InterPro" id="IPR050173">
    <property type="entry name" value="ABC_transporter_C-like"/>
</dbReference>
<keyword evidence="1" id="KW-0813">Transport</keyword>
<feature type="transmembrane region" description="Helical" evidence="8">
    <location>
        <begin position="169"/>
        <end position="189"/>
    </location>
</feature>
<feature type="compositionally biased region" description="Polar residues" evidence="7">
    <location>
        <begin position="592"/>
        <end position="601"/>
    </location>
</feature>
<feature type="transmembrane region" description="Helical" evidence="8">
    <location>
        <begin position="133"/>
        <end position="157"/>
    </location>
</feature>
<organism evidence="10 11">
    <name type="scientific">Durusdinium trenchii</name>
    <dbReference type="NCBI Taxonomy" id="1381693"/>
    <lineage>
        <taxon>Eukaryota</taxon>
        <taxon>Sar</taxon>
        <taxon>Alveolata</taxon>
        <taxon>Dinophyceae</taxon>
        <taxon>Suessiales</taxon>
        <taxon>Symbiodiniaceae</taxon>
        <taxon>Durusdinium</taxon>
    </lineage>
</organism>